<evidence type="ECO:0000313" key="2">
    <source>
        <dbReference type="EMBL" id="NEU05445.1"/>
    </source>
</evidence>
<protein>
    <submittedName>
        <fullName evidence="2">NusG domain II-containing protein</fullName>
    </submittedName>
</protein>
<dbReference type="EMBL" id="JAAGPU010000020">
    <property type="protein sequence ID" value="NEU05445.1"/>
    <property type="molecule type" value="Genomic_DNA"/>
</dbReference>
<dbReference type="AlphaFoldDB" id="A0A6M0H418"/>
<accession>A0A6M0H418</accession>
<evidence type="ECO:0000256" key="1">
    <source>
        <dbReference type="SAM" id="Phobius"/>
    </source>
</evidence>
<dbReference type="RefSeq" id="WP_061996710.1">
    <property type="nucleotide sequence ID" value="NZ_JAAGPU010000020.1"/>
</dbReference>
<sequence>MKVIKKLDIIIIVILFLISFIPYLVFYMNNSGGISEQVYAVVTSDGKVFKEIRLDNHVGEEEFKLETKNGYNIIKVMDNKIGIIDSDCKDKVCKQVGYIHRVGETVVCLPHKVVIEIKGNIKNNNTEEDFISG</sequence>
<dbReference type="CDD" id="cd09911">
    <property type="entry name" value="Lin0431_like"/>
    <property type="match status" value="1"/>
</dbReference>
<reference evidence="2 3" key="1">
    <citation type="submission" date="2020-02" db="EMBL/GenBank/DDBJ databases">
        <title>Genome assembly of a novel Clostridium senegalense strain.</title>
        <authorList>
            <person name="Gupta T.B."/>
            <person name="Jauregui R."/>
            <person name="Maclean P."/>
            <person name="Nawarathana A."/>
            <person name="Brightwell G."/>
        </authorList>
    </citation>
    <scope>NUCLEOTIDE SEQUENCE [LARGE SCALE GENOMIC DNA]</scope>
    <source>
        <strain evidence="2 3">AGRFS4</strain>
    </source>
</reference>
<name>A0A6M0H418_9CLOT</name>
<dbReference type="Proteomes" id="UP000481872">
    <property type="component" value="Unassembled WGS sequence"/>
</dbReference>
<dbReference type="InterPro" id="IPR038690">
    <property type="entry name" value="NusG_2_sf"/>
</dbReference>
<organism evidence="2 3">
    <name type="scientific">Clostridium senegalense</name>
    <dbReference type="NCBI Taxonomy" id="1465809"/>
    <lineage>
        <taxon>Bacteria</taxon>
        <taxon>Bacillati</taxon>
        <taxon>Bacillota</taxon>
        <taxon>Clostridia</taxon>
        <taxon>Eubacteriales</taxon>
        <taxon>Clostridiaceae</taxon>
        <taxon>Clostridium</taxon>
    </lineage>
</organism>
<proteinExistence type="predicted"/>
<dbReference type="Pfam" id="PF07009">
    <property type="entry name" value="NusG_II"/>
    <property type="match status" value="1"/>
</dbReference>
<comment type="caution">
    <text evidence="2">The sequence shown here is derived from an EMBL/GenBank/DDBJ whole genome shotgun (WGS) entry which is preliminary data.</text>
</comment>
<keyword evidence="3" id="KW-1185">Reference proteome</keyword>
<keyword evidence="1" id="KW-1133">Transmembrane helix</keyword>
<evidence type="ECO:0000313" key="3">
    <source>
        <dbReference type="Proteomes" id="UP000481872"/>
    </source>
</evidence>
<feature type="transmembrane region" description="Helical" evidence="1">
    <location>
        <begin position="7"/>
        <end position="28"/>
    </location>
</feature>
<keyword evidence="1" id="KW-0812">Transmembrane</keyword>
<gene>
    <name evidence="2" type="ORF">G3M99_11370</name>
</gene>
<keyword evidence="1" id="KW-0472">Membrane</keyword>
<dbReference type="Gene3D" id="2.60.320.10">
    <property type="entry name" value="N-utilization substance G protein NusG, insert domain"/>
    <property type="match status" value="1"/>
</dbReference>